<accession>A0A6L6WHV3</accession>
<organism evidence="2 3">
    <name type="scientific">Parasedimentitalea huanghaiensis</name>
    <dbReference type="NCBI Taxonomy" id="2682100"/>
    <lineage>
        <taxon>Bacteria</taxon>
        <taxon>Pseudomonadati</taxon>
        <taxon>Pseudomonadota</taxon>
        <taxon>Alphaproteobacteria</taxon>
        <taxon>Rhodobacterales</taxon>
        <taxon>Paracoccaceae</taxon>
        <taxon>Parasedimentitalea</taxon>
    </lineage>
</organism>
<gene>
    <name evidence="2" type="ORF">GO984_05555</name>
</gene>
<evidence type="ECO:0000313" key="3">
    <source>
        <dbReference type="Proteomes" id="UP000478892"/>
    </source>
</evidence>
<dbReference type="Pfam" id="PF06445">
    <property type="entry name" value="GyrI-like"/>
    <property type="match status" value="1"/>
</dbReference>
<reference evidence="2 3" key="1">
    <citation type="submission" date="2019-12" db="EMBL/GenBank/DDBJ databases">
        <authorList>
            <person name="Zhang Y.-J."/>
        </authorList>
    </citation>
    <scope>NUCLEOTIDE SEQUENCE [LARGE SCALE GENOMIC DNA]</scope>
    <source>
        <strain evidence="2 3">CY05</strain>
    </source>
</reference>
<dbReference type="RefSeq" id="WP_157021552.1">
    <property type="nucleotide sequence ID" value="NZ_WQLV01000002.1"/>
</dbReference>
<feature type="domain" description="GyrI-like small molecule binding" evidence="1">
    <location>
        <begin position="27"/>
        <end position="205"/>
    </location>
</feature>
<dbReference type="InterPro" id="IPR029442">
    <property type="entry name" value="GyrI-like"/>
</dbReference>
<protein>
    <recommendedName>
        <fullName evidence="1">GyrI-like small molecule binding domain-containing protein</fullName>
    </recommendedName>
</protein>
<keyword evidence="3" id="KW-1185">Reference proteome</keyword>
<evidence type="ECO:0000259" key="1">
    <source>
        <dbReference type="Pfam" id="PF06445"/>
    </source>
</evidence>
<evidence type="ECO:0000313" key="2">
    <source>
        <dbReference type="EMBL" id="MVO15272.1"/>
    </source>
</evidence>
<dbReference type="InterPro" id="IPR011256">
    <property type="entry name" value="Reg_factor_effector_dom_sf"/>
</dbReference>
<name>A0A6L6WHV3_9RHOB</name>
<dbReference type="Proteomes" id="UP000478892">
    <property type="component" value="Unassembled WGS sequence"/>
</dbReference>
<dbReference type="EMBL" id="WQLV01000002">
    <property type="protein sequence ID" value="MVO15272.1"/>
    <property type="molecule type" value="Genomic_DNA"/>
</dbReference>
<dbReference type="Gene3D" id="3.20.80.10">
    <property type="entry name" value="Regulatory factor, effector binding domain"/>
    <property type="match status" value="1"/>
</dbReference>
<sequence>MTKKLDFRRAYKSEYTGKVGRWDDLVIPSMPYVMVDGQGDPGGPDFSKAIAALYSVAYGVKFKCKAAEQDFTVPPLEAQWMADDPTAFVRNDRAAWVWTAMIRLPKHVLPDMLEQVRETALGKLAKKKDPPTDADTLGRVYHGRLEEGRCLQTLHVGPYTNEAATLAHLYDELMPGQGLTFNGPHHEIYLSDARRVAPEKLKTILRQPVVPK</sequence>
<dbReference type="AlphaFoldDB" id="A0A6L6WHV3"/>
<comment type="caution">
    <text evidence="2">The sequence shown here is derived from an EMBL/GenBank/DDBJ whole genome shotgun (WGS) entry which is preliminary data.</text>
</comment>
<proteinExistence type="predicted"/>
<dbReference type="SUPFAM" id="SSF55136">
    <property type="entry name" value="Probable bacterial effector-binding domain"/>
    <property type="match status" value="1"/>
</dbReference>